<dbReference type="AlphaFoldDB" id="A0A443KDC0"/>
<evidence type="ECO:0000313" key="2">
    <source>
        <dbReference type="EMBL" id="RWR30770.1"/>
    </source>
</evidence>
<dbReference type="EMBL" id="SAUX01000007">
    <property type="protein sequence ID" value="RWR30770.1"/>
    <property type="molecule type" value="Genomic_DNA"/>
</dbReference>
<reference evidence="2 3" key="1">
    <citation type="submission" date="2019-01" db="EMBL/GenBank/DDBJ databases">
        <title>Sinorhodobacter populi sp. nov. isolated from the symptomatic bark tissue of Populus euramericana canker.</title>
        <authorList>
            <person name="Xu G."/>
        </authorList>
    </citation>
    <scope>NUCLEOTIDE SEQUENCE [LARGE SCALE GENOMIC DNA]</scope>
    <source>
        <strain evidence="2 3">D19-10-3-21</strain>
    </source>
</reference>
<feature type="compositionally biased region" description="Basic and acidic residues" evidence="1">
    <location>
        <begin position="8"/>
        <end position="23"/>
    </location>
</feature>
<comment type="caution">
    <text evidence="2">The sequence shown here is derived from an EMBL/GenBank/DDBJ whole genome shotgun (WGS) entry which is preliminary data.</text>
</comment>
<evidence type="ECO:0000313" key="3">
    <source>
        <dbReference type="Proteomes" id="UP000285295"/>
    </source>
</evidence>
<reference evidence="2 3" key="2">
    <citation type="submission" date="2019-01" db="EMBL/GenBank/DDBJ databases">
        <authorList>
            <person name="Li Y."/>
        </authorList>
    </citation>
    <scope>NUCLEOTIDE SEQUENCE [LARGE SCALE GENOMIC DNA]</scope>
    <source>
        <strain evidence="2 3">D19-10-3-21</strain>
    </source>
</reference>
<feature type="region of interest" description="Disordered" evidence="1">
    <location>
        <begin position="1"/>
        <end position="29"/>
    </location>
</feature>
<proteinExistence type="predicted"/>
<evidence type="ECO:0008006" key="4">
    <source>
        <dbReference type="Google" id="ProtNLM"/>
    </source>
</evidence>
<accession>A0A443KDC0</accession>
<dbReference type="OrthoDB" id="9802344at2"/>
<evidence type="ECO:0000256" key="1">
    <source>
        <dbReference type="SAM" id="MobiDB-lite"/>
    </source>
</evidence>
<sequence>MMAKKRKQEADTRGRMERRRDGGDGAPFPSAHMDWWFSVQQTPRGTITEREKVFAATLATEAIDPKTGECDWTPEQLAPLSGSNPESIRVAIDRLTKAGWLSQRLRLADGAMILRLSWPTWNELHPDFGPLTRCAALSVSALIDQLHRTDHIPEESVLFGAVSASASAVAAKHGPQEAARLLRDLALLWEDPEAWANGEADQ</sequence>
<gene>
    <name evidence="2" type="ORF">D2T31_07300</name>
</gene>
<protein>
    <recommendedName>
        <fullName evidence="4">Helix-turn-helix domain-containing protein</fullName>
    </recommendedName>
</protein>
<dbReference type="Proteomes" id="UP000285295">
    <property type="component" value="Unassembled WGS sequence"/>
</dbReference>
<dbReference type="RefSeq" id="WP_128236927.1">
    <property type="nucleotide sequence ID" value="NZ_SAUX01000007.1"/>
</dbReference>
<name>A0A443KDC0_9RHOB</name>
<organism evidence="2 3">
    <name type="scientific">Paenirhodobacter populi</name>
    <dbReference type="NCBI Taxonomy" id="2306993"/>
    <lineage>
        <taxon>Bacteria</taxon>
        <taxon>Pseudomonadati</taxon>
        <taxon>Pseudomonadota</taxon>
        <taxon>Alphaproteobacteria</taxon>
        <taxon>Rhodobacterales</taxon>
        <taxon>Rhodobacter group</taxon>
        <taxon>Paenirhodobacter</taxon>
    </lineage>
</organism>